<protein>
    <submittedName>
        <fullName evidence="1">Uncharacterized protein</fullName>
    </submittedName>
</protein>
<proteinExistence type="predicted"/>
<gene>
    <name evidence="1" type="ORF">GIW81_10590</name>
</gene>
<comment type="caution">
    <text evidence="1">The sequence shown here is derived from an EMBL/GenBank/DDBJ whole genome shotgun (WGS) entry which is preliminary data.</text>
</comment>
<name>A0A6I3KM11_9HYPH</name>
<accession>A0A6I3KM11</accession>
<organism evidence="1 2">
    <name type="scientific">Hyphomicrobium album</name>
    <dbReference type="NCBI Taxonomy" id="2665159"/>
    <lineage>
        <taxon>Bacteria</taxon>
        <taxon>Pseudomonadati</taxon>
        <taxon>Pseudomonadota</taxon>
        <taxon>Alphaproteobacteria</taxon>
        <taxon>Hyphomicrobiales</taxon>
        <taxon>Hyphomicrobiaceae</taxon>
        <taxon>Hyphomicrobium</taxon>
    </lineage>
</organism>
<evidence type="ECO:0000313" key="1">
    <source>
        <dbReference type="EMBL" id="MTD94777.1"/>
    </source>
</evidence>
<dbReference type="RefSeq" id="WP_154739154.1">
    <property type="nucleotide sequence ID" value="NZ_WMBQ01000001.1"/>
</dbReference>
<dbReference type="AlphaFoldDB" id="A0A6I3KM11"/>
<dbReference type="Proteomes" id="UP000440694">
    <property type="component" value="Unassembled WGS sequence"/>
</dbReference>
<reference evidence="1 2" key="1">
    <citation type="submission" date="2019-11" db="EMBL/GenBank/DDBJ databases">
        <title>Identification of a novel strain.</title>
        <authorList>
            <person name="Xu Q."/>
            <person name="Wang G."/>
        </authorList>
    </citation>
    <scope>NUCLEOTIDE SEQUENCE [LARGE SCALE GENOMIC DNA]</scope>
    <source>
        <strain evidence="2">xq</strain>
    </source>
</reference>
<keyword evidence="2" id="KW-1185">Reference proteome</keyword>
<dbReference type="EMBL" id="WMBQ01000001">
    <property type="protein sequence ID" value="MTD94777.1"/>
    <property type="molecule type" value="Genomic_DNA"/>
</dbReference>
<evidence type="ECO:0000313" key="2">
    <source>
        <dbReference type="Proteomes" id="UP000440694"/>
    </source>
</evidence>
<sequence length="126" mass="13668">MTKQATAKVQVDHTSLPALLNVVGDELHHLAVAVERLHAIVELPGVKESLRDAHCVGVVQGIDHVTQNLAGLSEFLSTLATAMPGEWELDTAEACEVILIASLRERLERPTMPRPTSAGCDECEFF</sequence>